<comment type="caution">
    <text evidence="1">The sequence shown here is derived from an EMBL/GenBank/DDBJ whole genome shotgun (WGS) entry which is preliminary data.</text>
</comment>
<dbReference type="EMBL" id="JACXAA010000001">
    <property type="protein sequence ID" value="MBD2752023.1"/>
    <property type="molecule type" value="Genomic_DNA"/>
</dbReference>
<proteinExistence type="predicted"/>
<sequence>MIRTHYDDTYEYYLSYFEGTPVKILRDRKTGEILFDAASVAECLGYSSTESMMKDDQVLDCISAHINQTGESPLRRI</sequence>
<evidence type="ECO:0000313" key="1">
    <source>
        <dbReference type="EMBL" id="MBD2752023.1"/>
    </source>
</evidence>
<accession>A0A927AYC5</accession>
<gene>
    <name evidence="1" type="ORF">IC230_03905</name>
</gene>
<evidence type="ECO:0000313" key="2">
    <source>
        <dbReference type="Proteomes" id="UP000653797"/>
    </source>
</evidence>
<dbReference type="Proteomes" id="UP000653797">
    <property type="component" value="Unassembled WGS sequence"/>
</dbReference>
<reference evidence="1" key="1">
    <citation type="submission" date="2020-09" db="EMBL/GenBank/DDBJ databases">
        <authorList>
            <person name="Kim M.K."/>
        </authorList>
    </citation>
    <scope>NUCLEOTIDE SEQUENCE</scope>
    <source>
        <strain evidence="1">BT704</strain>
    </source>
</reference>
<dbReference type="RefSeq" id="WP_191037641.1">
    <property type="nucleotide sequence ID" value="NZ_JACXAA010000001.1"/>
</dbReference>
<name>A0A927AYC5_9BACT</name>
<protein>
    <submittedName>
        <fullName evidence="1">Uncharacterized protein</fullName>
    </submittedName>
</protein>
<organism evidence="1 2">
    <name type="scientific">Spirosoma validum</name>
    <dbReference type="NCBI Taxonomy" id="2771355"/>
    <lineage>
        <taxon>Bacteria</taxon>
        <taxon>Pseudomonadati</taxon>
        <taxon>Bacteroidota</taxon>
        <taxon>Cytophagia</taxon>
        <taxon>Cytophagales</taxon>
        <taxon>Cytophagaceae</taxon>
        <taxon>Spirosoma</taxon>
    </lineage>
</organism>
<keyword evidence="2" id="KW-1185">Reference proteome</keyword>
<dbReference type="AlphaFoldDB" id="A0A927AYC5"/>